<comment type="cofactor">
    <cofactor evidence="1">
        <name>FAD</name>
        <dbReference type="ChEBI" id="CHEBI:57692"/>
    </cofactor>
</comment>
<dbReference type="InterPro" id="IPR006076">
    <property type="entry name" value="FAD-dep_OxRdtase"/>
</dbReference>
<dbReference type="Proteomes" id="UP000758168">
    <property type="component" value="Unassembled WGS sequence"/>
</dbReference>
<accession>A0ABS4ZE89</accession>
<evidence type="ECO:0000256" key="4">
    <source>
        <dbReference type="ARBA" id="ARBA00023002"/>
    </source>
</evidence>
<dbReference type="SUPFAM" id="SSF54373">
    <property type="entry name" value="FAD-linked reductases, C-terminal domain"/>
    <property type="match status" value="1"/>
</dbReference>
<evidence type="ECO:0000256" key="3">
    <source>
        <dbReference type="ARBA" id="ARBA00022827"/>
    </source>
</evidence>
<dbReference type="NCBIfam" id="NF008425">
    <property type="entry name" value="PRK11259.1"/>
    <property type="match status" value="1"/>
</dbReference>
<dbReference type="InterPro" id="IPR045170">
    <property type="entry name" value="MTOX"/>
</dbReference>
<keyword evidence="4 6" id="KW-0560">Oxidoreductase</keyword>
<keyword evidence="3" id="KW-0274">FAD</keyword>
<keyword evidence="7" id="KW-1185">Reference proteome</keyword>
<evidence type="ECO:0000313" key="7">
    <source>
        <dbReference type="Proteomes" id="UP000758168"/>
    </source>
</evidence>
<evidence type="ECO:0000256" key="1">
    <source>
        <dbReference type="ARBA" id="ARBA00001974"/>
    </source>
</evidence>
<dbReference type="RefSeq" id="WP_210059168.1">
    <property type="nucleotide sequence ID" value="NZ_JAGIOB010000001.1"/>
</dbReference>
<reference evidence="6 7" key="1">
    <citation type="submission" date="2021-03" db="EMBL/GenBank/DDBJ databases">
        <title>Sequencing the genomes of 1000 actinobacteria strains.</title>
        <authorList>
            <person name="Klenk H.-P."/>
        </authorList>
    </citation>
    <scope>NUCLEOTIDE SEQUENCE [LARGE SCALE GENOMIC DNA]</scope>
    <source>
        <strain evidence="6 7">DSM 12936</strain>
    </source>
</reference>
<evidence type="ECO:0000256" key="2">
    <source>
        <dbReference type="ARBA" id="ARBA00022630"/>
    </source>
</evidence>
<evidence type="ECO:0000259" key="5">
    <source>
        <dbReference type="Pfam" id="PF01266"/>
    </source>
</evidence>
<evidence type="ECO:0000313" key="6">
    <source>
        <dbReference type="EMBL" id="MBP2419075.1"/>
    </source>
</evidence>
<dbReference type="InterPro" id="IPR036188">
    <property type="entry name" value="FAD/NAD-bd_sf"/>
</dbReference>
<dbReference type="Gene3D" id="3.30.9.10">
    <property type="entry name" value="D-Amino Acid Oxidase, subunit A, domain 2"/>
    <property type="match status" value="1"/>
</dbReference>
<sequence>MQHDVIVVGVGGMGSAAADALAGRGQRVLALEQFGVAHSRGSSHGRTRIVRKAYFESPDYLPLLRRAYTLWDALPPELALQRVGCLVLGHAGSPVLEGAAATAAAADVPVEVLTAAEVRRRFPVFRPGPDEAALLEPDAGFVRPELTVAHLVGRARARGARVLTGQRVLGWDLVAGGVVVRTRDAVHEAARLVLTAGAWTPTLAASLGLPVRVQRRVMHFFAPRAPEVCAPGAMPTFIWDLAAGDSLYGFPLDGADGVKVGFHDRGPLTDPDRPQPDGSADEVAEVRAVLEQHLPDVSGRLLRSTGCMYASTPDEDFVLGLAPGTDGRVVVAAGFSGHGFKFVPVVGEVVADLAVDGGTSFDLGFLAPDRF</sequence>
<name>A0ABS4ZE89_9ACTN</name>
<dbReference type="Pfam" id="PF01266">
    <property type="entry name" value="DAO"/>
    <property type="match status" value="1"/>
</dbReference>
<dbReference type="GO" id="GO:0008115">
    <property type="term" value="F:sarcosine oxidase activity"/>
    <property type="evidence" value="ECO:0007669"/>
    <property type="project" value="UniProtKB-EC"/>
</dbReference>
<feature type="domain" description="FAD dependent oxidoreductase" evidence="5">
    <location>
        <begin position="4"/>
        <end position="353"/>
    </location>
</feature>
<dbReference type="EMBL" id="JAGIOB010000001">
    <property type="protein sequence ID" value="MBP2419075.1"/>
    <property type="molecule type" value="Genomic_DNA"/>
</dbReference>
<dbReference type="PANTHER" id="PTHR10961:SF7">
    <property type="entry name" value="FAD DEPENDENT OXIDOREDUCTASE DOMAIN-CONTAINING PROTEIN"/>
    <property type="match status" value="1"/>
</dbReference>
<protein>
    <submittedName>
        <fullName evidence="6">Sarcosine oxidase</fullName>
        <ecNumber evidence="6">1.5.3.1</ecNumber>
    </submittedName>
</protein>
<keyword evidence="2" id="KW-0285">Flavoprotein</keyword>
<gene>
    <name evidence="6" type="ORF">JOF54_003997</name>
</gene>
<comment type="caution">
    <text evidence="6">The sequence shown here is derived from an EMBL/GenBank/DDBJ whole genome shotgun (WGS) entry which is preliminary data.</text>
</comment>
<dbReference type="SUPFAM" id="SSF51905">
    <property type="entry name" value="FAD/NAD(P)-binding domain"/>
    <property type="match status" value="1"/>
</dbReference>
<proteinExistence type="predicted"/>
<organism evidence="6 7">
    <name type="scientific">Microlunatus capsulatus</name>
    <dbReference type="NCBI Taxonomy" id="99117"/>
    <lineage>
        <taxon>Bacteria</taxon>
        <taxon>Bacillati</taxon>
        <taxon>Actinomycetota</taxon>
        <taxon>Actinomycetes</taxon>
        <taxon>Propionibacteriales</taxon>
        <taxon>Propionibacteriaceae</taxon>
        <taxon>Microlunatus</taxon>
    </lineage>
</organism>
<dbReference type="Gene3D" id="3.50.50.60">
    <property type="entry name" value="FAD/NAD(P)-binding domain"/>
    <property type="match status" value="1"/>
</dbReference>
<dbReference type="EC" id="1.5.3.1" evidence="6"/>
<dbReference type="PANTHER" id="PTHR10961">
    <property type="entry name" value="PEROXISOMAL SARCOSINE OXIDASE"/>
    <property type="match status" value="1"/>
</dbReference>